<gene>
    <name evidence="14" type="primary">glgP</name>
    <name evidence="15" type="ORF">DW018_12280</name>
    <name evidence="14" type="ORF">DW944_07780</name>
</gene>
<comment type="subcellular location">
    <subcellularLocation>
        <location evidence="3">Cytoplasm</location>
    </subcellularLocation>
</comment>
<dbReference type="NCBIfam" id="TIGR02093">
    <property type="entry name" value="P_ylase"/>
    <property type="match status" value="1"/>
</dbReference>
<dbReference type="GeneID" id="66468020"/>
<accession>A0A413R790</accession>
<dbReference type="EC" id="2.4.1.1" evidence="13"/>
<dbReference type="EMBL" id="QSFD01000007">
    <property type="protein sequence ID" value="RHA17965.1"/>
    <property type="molecule type" value="Genomic_DNA"/>
</dbReference>
<evidence type="ECO:0000256" key="2">
    <source>
        <dbReference type="ARBA" id="ARBA00001933"/>
    </source>
</evidence>
<keyword evidence="5" id="KW-0963">Cytoplasm</keyword>
<evidence type="ECO:0000256" key="5">
    <source>
        <dbReference type="ARBA" id="ARBA00022490"/>
    </source>
</evidence>
<dbReference type="PROSITE" id="PS00102">
    <property type="entry name" value="PHOSPHORYLASE"/>
    <property type="match status" value="1"/>
</dbReference>
<comment type="cofactor">
    <cofactor evidence="2 13">
        <name>pyridoxal 5'-phosphate</name>
        <dbReference type="ChEBI" id="CHEBI:597326"/>
    </cofactor>
</comment>
<keyword evidence="17" id="KW-1185">Reference proteome</keyword>
<dbReference type="PIRSF" id="PIRSF000460">
    <property type="entry name" value="Pprylas_GlgP"/>
    <property type="match status" value="1"/>
</dbReference>
<dbReference type="Proteomes" id="UP000284779">
    <property type="component" value="Unassembled WGS sequence"/>
</dbReference>
<dbReference type="FunFam" id="3.40.50.2000:FF:000153">
    <property type="entry name" value="Alpha-1,4 glucan phosphorylase"/>
    <property type="match status" value="1"/>
</dbReference>
<evidence type="ECO:0000313" key="17">
    <source>
        <dbReference type="Proteomes" id="UP000284779"/>
    </source>
</evidence>
<dbReference type="InterPro" id="IPR011833">
    <property type="entry name" value="Glycg_phsphrylas"/>
</dbReference>
<dbReference type="GO" id="GO:0005737">
    <property type="term" value="C:cytoplasm"/>
    <property type="evidence" value="ECO:0007669"/>
    <property type="project" value="UniProtKB-SubCell"/>
</dbReference>
<evidence type="ECO:0000313" key="16">
    <source>
        <dbReference type="Proteomes" id="UP000283314"/>
    </source>
</evidence>
<evidence type="ECO:0000256" key="6">
    <source>
        <dbReference type="ARBA" id="ARBA00022533"/>
    </source>
</evidence>
<dbReference type="PANTHER" id="PTHR11468">
    <property type="entry name" value="GLYCOGEN PHOSPHORYLASE"/>
    <property type="match status" value="1"/>
</dbReference>
<evidence type="ECO:0000256" key="13">
    <source>
        <dbReference type="RuleBase" id="RU000587"/>
    </source>
</evidence>
<dbReference type="GO" id="GO:0030170">
    <property type="term" value="F:pyridoxal phosphate binding"/>
    <property type="evidence" value="ECO:0007669"/>
    <property type="project" value="InterPro"/>
</dbReference>
<name>A0A413R790_9FIRM</name>
<evidence type="ECO:0000256" key="10">
    <source>
        <dbReference type="ARBA" id="ARBA00023277"/>
    </source>
</evidence>
<protein>
    <recommendedName>
        <fullName evidence="13">Alpha-1,4 glucan phosphorylase</fullName>
        <ecNumber evidence="13">2.4.1.1</ecNumber>
    </recommendedName>
</protein>
<feature type="modified residue" description="N6-(pyridoxal phosphate)lysine" evidence="12">
    <location>
        <position position="601"/>
    </location>
</feature>
<comment type="function">
    <text evidence="11">Phosphorylase is an important allosteric enzyme in carbohydrate metabolism. Enzymes from different sources differ in their regulatory mechanisms and in their natural substrates. However, all known phosphorylases share catalytic and structural properties.</text>
</comment>
<dbReference type="Proteomes" id="UP000283314">
    <property type="component" value="Unassembled WGS sequence"/>
</dbReference>
<dbReference type="RefSeq" id="WP_117970755.1">
    <property type="nucleotide sequence ID" value="NZ_CABJDQ010000013.1"/>
</dbReference>
<dbReference type="Gene3D" id="3.40.50.2000">
    <property type="entry name" value="Glycogen Phosphorylase B"/>
    <property type="match status" value="2"/>
</dbReference>
<evidence type="ECO:0000256" key="8">
    <source>
        <dbReference type="ARBA" id="ARBA00022679"/>
    </source>
</evidence>
<dbReference type="FunFam" id="3.40.50.2000:FF:000003">
    <property type="entry name" value="Alpha-1,4 glucan phosphorylase"/>
    <property type="match status" value="1"/>
</dbReference>
<dbReference type="InterPro" id="IPR035090">
    <property type="entry name" value="Pyridoxal_P_attach_site"/>
</dbReference>
<evidence type="ECO:0000256" key="4">
    <source>
        <dbReference type="ARBA" id="ARBA00006047"/>
    </source>
</evidence>
<proteinExistence type="inferred from homology"/>
<evidence type="ECO:0000256" key="3">
    <source>
        <dbReference type="ARBA" id="ARBA00004496"/>
    </source>
</evidence>
<keyword evidence="9 12" id="KW-0663">Pyridoxal phosphate</keyword>
<comment type="similarity">
    <text evidence="4 13">Belongs to the glycogen phosphorylase family.</text>
</comment>
<keyword evidence="10 13" id="KW-0119">Carbohydrate metabolism</keyword>
<keyword evidence="8 13" id="KW-0808">Transferase</keyword>
<evidence type="ECO:0000313" key="14">
    <source>
        <dbReference type="EMBL" id="RHA17965.1"/>
    </source>
</evidence>
<organism evidence="14 17">
    <name type="scientific">Eubacterium ventriosum</name>
    <dbReference type="NCBI Taxonomy" id="39496"/>
    <lineage>
        <taxon>Bacteria</taxon>
        <taxon>Bacillati</taxon>
        <taxon>Bacillota</taxon>
        <taxon>Clostridia</taxon>
        <taxon>Eubacteriales</taxon>
        <taxon>Eubacteriaceae</taxon>
        <taxon>Eubacterium</taxon>
    </lineage>
</organism>
<dbReference type="SUPFAM" id="SSF53756">
    <property type="entry name" value="UDP-Glycosyltransferase/glycogen phosphorylase"/>
    <property type="match status" value="1"/>
</dbReference>
<sequence>MNLSEIIKSEYNKSISECTNEEIYNALLTLVKTMAEGKQHKNSKKKLYYISAEFLIGKLLSNNLINLGIYDDIKEELAKNGKDLCEIEEFEKEPSLGNGGLGRLAACFLDSIATLGLNGDGVGLNYHFGLFRQVFKNNAQTTIPDPWLTEKSWLTKTDVTYTVKFRDMNVTSRMYDIDVTGYDSTTNKLHLFDIESVDENIVEDGINFNKEDIEKNLTLFLYPDDSDDAGRILRIYQQYFMVSSAAQLILDEAVEKGCKLYDLADYAVIQINDTHPTMVIPELIRLMVERGLEMDDAIEAVTRACAYTNHTILAEALEKWPISYLKKAVPQLIPIIEVLDDKVRRKYDDGSVYIIDREERVHMAHIDIHYSSSVNGVASLHTDILKNVELNNFYKIYPEKFNNKTNGITFRRWLIHSNPQLTELITSLIGDGFKKDATELEKLLDYKDNEEVLNKILSIKNTKKAELKNALMERQNVEINENSIFDIQIKRLHEYKRQQLNALYIIHKYLEIKAGKKPTTPITVIFGAKAAPAYIIAQDIIHLILCLQELINNDPEVSPYLKVVMVENYNVTWAEKLIPACDISEQISLASKEASGTGNMKFMLNGAVTLGTEDGANVEIHDLVGDDNIYIFGDLSETVVERYANGSYCAAKYYNNNPVIKEAVDFITGSELMSIGDKERLERLSNELIGKDWFMTFPDFDAYVKTREQAYADYENRHDWAKKMLVNIAKAGYFSSDRTIEEYNRDIWKLEQ</sequence>
<dbReference type="GO" id="GO:0005980">
    <property type="term" value="P:glycogen catabolic process"/>
    <property type="evidence" value="ECO:0007669"/>
    <property type="project" value="UniProtKB-ARBA"/>
</dbReference>
<reference evidence="16 17" key="1">
    <citation type="submission" date="2018-08" db="EMBL/GenBank/DDBJ databases">
        <title>A genome reference for cultivated species of the human gut microbiota.</title>
        <authorList>
            <person name="Zou Y."/>
            <person name="Xue W."/>
            <person name="Luo G."/>
        </authorList>
    </citation>
    <scope>NUCLEOTIDE SEQUENCE [LARGE SCALE GENOMIC DNA]</scope>
    <source>
        <strain evidence="15 16">AF37-4</strain>
        <strain evidence="14 17">AM44-11BH</strain>
    </source>
</reference>
<dbReference type="GO" id="GO:0008184">
    <property type="term" value="F:glycogen phosphorylase activity"/>
    <property type="evidence" value="ECO:0007669"/>
    <property type="project" value="InterPro"/>
</dbReference>
<evidence type="ECO:0000256" key="1">
    <source>
        <dbReference type="ARBA" id="ARBA00001275"/>
    </source>
</evidence>
<comment type="function">
    <text evidence="13">Allosteric enzyme that catalyzes the rate-limiting step in glycogen catabolism, the phosphorolytic cleavage of glycogen to produce glucose-1-phosphate, and plays a central role in maintaining cellular and organismal glucose homeostasis.</text>
</comment>
<dbReference type="AlphaFoldDB" id="A0A413R790"/>
<keyword evidence="6" id="KW-0021">Allosteric enzyme</keyword>
<evidence type="ECO:0000256" key="7">
    <source>
        <dbReference type="ARBA" id="ARBA00022676"/>
    </source>
</evidence>
<evidence type="ECO:0000256" key="9">
    <source>
        <dbReference type="ARBA" id="ARBA00022898"/>
    </source>
</evidence>
<keyword evidence="7 13" id="KW-0328">Glycosyltransferase</keyword>
<comment type="caution">
    <text evidence="14">The sequence shown here is derived from an EMBL/GenBank/DDBJ whole genome shotgun (WGS) entry which is preliminary data.</text>
</comment>
<evidence type="ECO:0000256" key="11">
    <source>
        <dbReference type="ARBA" id="ARBA00025174"/>
    </source>
</evidence>
<comment type="catalytic activity">
    <reaction evidence="1 13">
        <text>[(1-&gt;4)-alpha-D-glucosyl](n) + phosphate = [(1-&gt;4)-alpha-D-glucosyl](n-1) + alpha-D-glucose 1-phosphate</text>
        <dbReference type="Rhea" id="RHEA:41732"/>
        <dbReference type="Rhea" id="RHEA-COMP:9584"/>
        <dbReference type="Rhea" id="RHEA-COMP:9586"/>
        <dbReference type="ChEBI" id="CHEBI:15444"/>
        <dbReference type="ChEBI" id="CHEBI:43474"/>
        <dbReference type="ChEBI" id="CHEBI:58601"/>
        <dbReference type="EC" id="2.4.1.1"/>
    </reaction>
</comment>
<dbReference type="EMBL" id="QROT01000013">
    <property type="protein sequence ID" value="RHL42799.1"/>
    <property type="molecule type" value="Genomic_DNA"/>
</dbReference>
<evidence type="ECO:0000256" key="12">
    <source>
        <dbReference type="PIRSR" id="PIRSR000460-1"/>
    </source>
</evidence>
<dbReference type="InterPro" id="IPR000811">
    <property type="entry name" value="Glyco_trans_35"/>
</dbReference>
<evidence type="ECO:0000313" key="15">
    <source>
        <dbReference type="EMBL" id="RHL42799.1"/>
    </source>
</evidence>
<dbReference type="Pfam" id="PF00343">
    <property type="entry name" value="Phosphorylase"/>
    <property type="match status" value="1"/>
</dbReference>
<dbReference type="PANTHER" id="PTHR11468:SF3">
    <property type="entry name" value="GLYCOGEN PHOSPHORYLASE, LIVER FORM"/>
    <property type="match status" value="1"/>
</dbReference>